<dbReference type="InterPro" id="IPR013083">
    <property type="entry name" value="Znf_RING/FYVE/PHD"/>
</dbReference>
<dbReference type="GO" id="GO:0008289">
    <property type="term" value="F:lipid binding"/>
    <property type="evidence" value="ECO:0000318"/>
    <property type="project" value="GO_Central"/>
</dbReference>
<evidence type="ECO:0000256" key="4">
    <source>
        <dbReference type="ARBA" id="ARBA00022771"/>
    </source>
</evidence>
<dbReference type="GO" id="GO:0005929">
    <property type="term" value="C:cilium"/>
    <property type="evidence" value="ECO:0000318"/>
    <property type="project" value="GO_Central"/>
</dbReference>
<keyword evidence="2" id="KW-0813">Transport</keyword>
<dbReference type="InterPro" id="IPR019787">
    <property type="entry name" value="Znf_PHD-finger"/>
</dbReference>
<dbReference type="PANTHER" id="PTHR12951:SF1">
    <property type="entry name" value="PROTEIN UNC-119 HOMOLOG"/>
    <property type="match status" value="1"/>
</dbReference>
<keyword evidence="9" id="KW-1185">Reference proteome</keyword>
<dbReference type="InterPro" id="IPR011011">
    <property type="entry name" value="Znf_FYVE_PHD"/>
</dbReference>
<sequence length="782" mass="89547">MKKAPLYDEDVGYAHELESILNPKGQKRSVPRYRAATNVKWKGNNTQFCIVCREGGEILCCEGCPASFHLLCHTPPIQPDAIPSGKWFCHRCASLPKDVQKTNILENPDETETERNEMATNYILQTATDEERENPLKLITAASRVRNTQNFTLPDGIDPKIPLPHTRLPVPRPTVENKNCTKCGRIIHDAPMIECDYCISPYHLDCLESPMTVPAKSRWMCPQHPEHSIDKNLLSSNSLSERLSLWNKHASSEIDPMESMRRFVEKSREEAEEGDRPREKRVAIPKAIKRLYRERAEVDDQEVFSSIESRDEWVEDMAKMMASVANAHLPETDAETSTKEKGKEDMKNSPTLKRECLRRMQFCHGKEKQLYSLALDRIEMIEMETAVVDGKPVKAEIDDSRVKPDLMILAVIARESDPSAGVPIQKGVTTVGTKDGMDVRVRSSCRNIAPNHATIVFEKVTQRFELLPEGVEVVRVDGIDYGMEVDQEPSTIERMNVNDDSDEDEDEGRMDIIPRKRRELTTKDVKMMKRCTCHLIKREGRVTQAAQLSHGSIIEIGCERFLPVPSLFPLLHFPSFPFSLSSMAEVARMRLTTEEELRTKGGEITPDDVLGLRSITKDYLCSPQANIYEVEFVKFKIRDMDTDTLLFEIEKPESRDEDGNPMKIDPSEMARYVRYRFSRDFLALKRVGATVSFRVGDQGVKDFRMIERHYFKDKLLKSFDFVFGYCIPGSDNTCEHIYEFPRLSDDLIEEMVNCPYETRSDSFYFADGKLIMHNKADYSYDA</sequence>
<dbReference type="PANTHER" id="PTHR12951">
    <property type="entry name" value="RETINAL PROTEIN 4"/>
    <property type="match status" value="1"/>
</dbReference>
<dbReference type="Pfam" id="PF05351">
    <property type="entry name" value="GMP_PDE_delta"/>
    <property type="match status" value="1"/>
</dbReference>
<protein>
    <submittedName>
        <fullName evidence="8">Unc-119 protein</fullName>
    </submittedName>
</protein>
<dbReference type="GO" id="GO:0008270">
    <property type="term" value="F:zinc ion binding"/>
    <property type="evidence" value="ECO:0007669"/>
    <property type="project" value="UniProtKB-KW"/>
</dbReference>
<evidence type="ECO:0000256" key="2">
    <source>
        <dbReference type="ARBA" id="ARBA00022448"/>
    </source>
</evidence>
<accession>A0A8R1UCT1</accession>
<dbReference type="FunFam" id="2.70.50.40:FF:000004">
    <property type="entry name" value="protein unc-119 homolog A isoform X3"/>
    <property type="match status" value="1"/>
</dbReference>
<dbReference type="AlphaFoldDB" id="A0A2A6BB58"/>
<evidence type="ECO:0000256" key="7">
    <source>
        <dbReference type="ARBA" id="ARBA00023121"/>
    </source>
</evidence>
<dbReference type="Proteomes" id="UP000005239">
    <property type="component" value="Unassembled WGS sequence"/>
</dbReference>
<keyword evidence="5" id="KW-0862">Zinc</keyword>
<organism evidence="8 9">
    <name type="scientific">Pristionchus pacificus</name>
    <name type="common">Parasitic nematode worm</name>
    <dbReference type="NCBI Taxonomy" id="54126"/>
    <lineage>
        <taxon>Eukaryota</taxon>
        <taxon>Metazoa</taxon>
        <taxon>Ecdysozoa</taxon>
        <taxon>Nematoda</taxon>
        <taxon>Chromadorea</taxon>
        <taxon>Rhabditida</taxon>
        <taxon>Rhabditina</taxon>
        <taxon>Diplogasteromorpha</taxon>
        <taxon>Diplogasteroidea</taxon>
        <taxon>Neodiplogasteridae</taxon>
        <taxon>Pristionchus</taxon>
    </lineage>
</organism>
<dbReference type="EnsemblMetazoa" id="PPA16294.1">
    <property type="protein sequence ID" value="PPA16294.1"/>
    <property type="gene ID" value="WBGene00105848"/>
</dbReference>
<dbReference type="PROSITE" id="PS01359">
    <property type="entry name" value="ZF_PHD_1"/>
    <property type="match status" value="1"/>
</dbReference>
<comment type="similarity">
    <text evidence="1">Belongs to the PDE6D/unc-119 family.</text>
</comment>
<keyword evidence="6" id="KW-0653">Protein transport</keyword>
<evidence type="ECO:0000313" key="9">
    <source>
        <dbReference type="Proteomes" id="UP000005239"/>
    </source>
</evidence>
<dbReference type="SUPFAM" id="SSF81296">
    <property type="entry name" value="E set domains"/>
    <property type="match status" value="1"/>
</dbReference>
<reference evidence="9" key="1">
    <citation type="journal article" date="2008" name="Nat. Genet.">
        <title>The Pristionchus pacificus genome provides a unique perspective on nematode lifestyle and parasitism.</title>
        <authorList>
            <person name="Dieterich C."/>
            <person name="Clifton S.W."/>
            <person name="Schuster L.N."/>
            <person name="Chinwalla A."/>
            <person name="Delehaunty K."/>
            <person name="Dinkelacker I."/>
            <person name="Fulton L."/>
            <person name="Fulton R."/>
            <person name="Godfrey J."/>
            <person name="Minx P."/>
            <person name="Mitreva M."/>
            <person name="Roeseler W."/>
            <person name="Tian H."/>
            <person name="Witte H."/>
            <person name="Yang S.P."/>
            <person name="Wilson R.K."/>
            <person name="Sommer R.J."/>
        </authorList>
    </citation>
    <scope>NUCLEOTIDE SEQUENCE [LARGE SCALE GENOMIC DNA]</scope>
    <source>
        <strain evidence="9">PS312</strain>
    </source>
</reference>
<evidence type="ECO:0000256" key="6">
    <source>
        <dbReference type="ARBA" id="ARBA00022927"/>
    </source>
</evidence>
<dbReference type="Gene3D" id="2.70.50.40">
    <property type="entry name" value="GMP phosphodiesterase, delta subunit"/>
    <property type="match status" value="1"/>
</dbReference>
<gene>
    <name evidence="8" type="primary">WBGene00105848</name>
</gene>
<dbReference type="InterPro" id="IPR037036">
    <property type="entry name" value="PDED_dom_sf"/>
</dbReference>
<dbReference type="PROSITE" id="PS50016">
    <property type="entry name" value="ZF_PHD_2"/>
    <property type="match status" value="1"/>
</dbReference>
<keyword evidence="3" id="KW-0479">Metal-binding</keyword>
<dbReference type="InterPro" id="IPR008015">
    <property type="entry name" value="PDED_dom"/>
</dbReference>
<proteinExistence type="inferred from homology"/>
<keyword evidence="7" id="KW-0446">Lipid-binding</keyword>
<dbReference type="GO" id="GO:0060271">
    <property type="term" value="P:cilium assembly"/>
    <property type="evidence" value="ECO:0000318"/>
    <property type="project" value="GO_Central"/>
</dbReference>
<dbReference type="CDD" id="cd15533">
    <property type="entry name" value="PHD1_PHF12"/>
    <property type="match status" value="1"/>
</dbReference>
<dbReference type="InterPro" id="IPR014756">
    <property type="entry name" value="Ig_E-set"/>
</dbReference>
<evidence type="ECO:0000256" key="5">
    <source>
        <dbReference type="ARBA" id="ARBA00022833"/>
    </source>
</evidence>
<name>A0A2A6BB58_PRIPA</name>
<evidence type="ECO:0000256" key="1">
    <source>
        <dbReference type="ARBA" id="ARBA00008102"/>
    </source>
</evidence>
<dbReference type="InterPro" id="IPR001965">
    <property type="entry name" value="Znf_PHD"/>
</dbReference>
<keyword evidence="4" id="KW-0863">Zinc-finger</keyword>
<reference evidence="8" key="2">
    <citation type="submission" date="2022-06" db="UniProtKB">
        <authorList>
            <consortium name="EnsemblMetazoa"/>
        </authorList>
    </citation>
    <scope>IDENTIFICATION</scope>
    <source>
        <strain evidence="8">PS312</strain>
    </source>
</reference>
<dbReference type="SMART" id="SM00249">
    <property type="entry name" value="PHD"/>
    <property type="match status" value="2"/>
</dbReference>
<dbReference type="GO" id="GO:0042953">
    <property type="term" value="P:lipoprotein transport"/>
    <property type="evidence" value="ECO:0000318"/>
    <property type="project" value="GO_Central"/>
</dbReference>
<evidence type="ECO:0000313" key="8">
    <source>
        <dbReference type="EnsemblMetazoa" id="PPA16294.1"/>
    </source>
</evidence>
<dbReference type="GO" id="GO:0007399">
    <property type="term" value="P:nervous system development"/>
    <property type="evidence" value="ECO:0000318"/>
    <property type="project" value="GO_Central"/>
</dbReference>
<evidence type="ECO:0000256" key="3">
    <source>
        <dbReference type="ARBA" id="ARBA00022723"/>
    </source>
</evidence>
<dbReference type="Gene3D" id="3.30.40.10">
    <property type="entry name" value="Zinc/RING finger domain, C3HC4 (zinc finger)"/>
    <property type="match status" value="2"/>
</dbReference>
<dbReference type="Pfam" id="PF00628">
    <property type="entry name" value="PHD"/>
    <property type="match status" value="2"/>
</dbReference>
<dbReference type="InterPro" id="IPR051519">
    <property type="entry name" value="PDE6D_unc-119_myristoyl-bd"/>
</dbReference>
<dbReference type="SUPFAM" id="SSF57903">
    <property type="entry name" value="FYVE/PHD zinc finger"/>
    <property type="match status" value="2"/>
</dbReference>
<dbReference type="CDD" id="cd15534">
    <property type="entry name" value="PHD2_PHF12_Rco1"/>
    <property type="match status" value="1"/>
</dbReference>
<dbReference type="InterPro" id="IPR019786">
    <property type="entry name" value="Zinc_finger_PHD-type_CS"/>
</dbReference>
<accession>A0A2A6BB58</accession>